<evidence type="ECO:0000256" key="6">
    <source>
        <dbReference type="ARBA" id="ARBA00022856"/>
    </source>
</evidence>
<dbReference type="CDD" id="cd06261">
    <property type="entry name" value="TM_PBP2"/>
    <property type="match status" value="1"/>
</dbReference>
<dbReference type="InterPro" id="IPR000515">
    <property type="entry name" value="MetI-like"/>
</dbReference>
<dbReference type="Gene3D" id="1.10.3720.10">
    <property type="entry name" value="MetI-like"/>
    <property type="match status" value="1"/>
</dbReference>
<keyword evidence="8 12" id="KW-1133">Transmembrane helix</keyword>
<dbReference type="InterPro" id="IPR025966">
    <property type="entry name" value="OppC_N"/>
</dbReference>
<keyword evidence="6" id="KW-0571">Peptide transport</keyword>
<feature type="transmembrane region" description="Helical" evidence="12">
    <location>
        <begin position="33"/>
        <end position="56"/>
    </location>
</feature>
<keyword evidence="4" id="KW-0997">Cell inner membrane</keyword>
<protein>
    <recommendedName>
        <fullName evidence="11">Oligopeptide transport system permease protein OppC</fullName>
    </recommendedName>
</protein>
<evidence type="ECO:0000256" key="7">
    <source>
        <dbReference type="ARBA" id="ARBA00022927"/>
    </source>
</evidence>
<accession>A0A286RLB8</accession>
<sequence>MGKTQEATRSQPPARRSRSFTAEAWKRLCGDPWAVVSLGILGVMSLLALAAPLLPLSPPRLVRTERQFQPPRFWPLFEYGFRSVNGEETVSSSSDERPSREALLEEGFGQLGPLSGLLLRIRWSVFGEWCLAPICGTDKLGRDLFSRILWGARVSLSVGIVATLVSLVIGVTYGAIAGFAGGRVDRLMMRLVDILYSVPFIFVVIFIITIVSAEPVRNMLENRWGLSRIMIFFLVVGAIYWLTMARVVRGQVISLRHELYVEAARALGVGWWRILFRHILPNLLSVVVVYLTLTIPRVMLFEAFLSFLGLGVEPPDVSWGLLANEGLQAITPIKIYWWLVVFPGLALALTLFALNFLGDSLRDALDPRLKRIR</sequence>
<keyword evidence="9 12" id="KW-0472">Membrane</keyword>
<dbReference type="GO" id="GO:0015833">
    <property type="term" value="P:peptide transport"/>
    <property type="evidence" value="ECO:0007669"/>
    <property type="project" value="UniProtKB-KW"/>
</dbReference>
<evidence type="ECO:0000256" key="2">
    <source>
        <dbReference type="ARBA" id="ARBA00022448"/>
    </source>
</evidence>
<dbReference type="KEGG" id="ttf:THTE_4157"/>
<dbReference type="PANTHER" id="PTHR43386">
    <property type="entry name" value="OLIGOPEPTIDE TRANSPORT SYSTEM PERMEASE PROTEIN APPC"/>
    <property type="match status" value="1"/>
</dbReference>
<evidence type="ECO:0000256" key="1">
    <source>
        <dbReference type="ARBA" id="ARBA00004429"/>
    </source>
</evidence>
<evidence type="ECO:0000256" key="9">
    <source>
        <dbReference type="ARBA" id="ARBA00023136"/>
    </source>
</evidence>
<keyword evidence="7" id="KW-0653">Protein transport</keyword>
<evidence type="ECO:0000259" key="13">
    <source>
        <dbReference type="PROSITE" id="PS50928"/>
    </source>
</evidence>
<organism evidence="14 15">
    <name type="scientific">Thermogutta terrifontis</name>
    <dbReference type="NCBI Taxonomy" id="1331910"/>
    <lineage>
        <taxon>Bacteria</taxon>
        <taxon>Pseudomonadati</taxon>
        <taxon>Planctomycetota</taxon>
        <taxon>Planctomycetia</taxon>
        <taxon>Pirellulales</taxon>
        <taxon>Thermoguttaceae</taxon>
        <taxon>Thermogutta</taxon>
    </lineage>
</organism>
<comment type="subcellular location">
    <subcellularLocation>
        <location evidence="1">Cell inner membrane</location>
        <topology evidence="1">Multi-pass membrane protein</topology>
    </subcellularLocation>
    <subcellularLocation>
        <location evidence="12">Cell membrane</location>
        <topology evidence="12">Multi-pass membrane protein</topology>
    </subcellularLocation>
</comment>
<dbReference type="Pfam" id="PF12911">
    <property type="entry name" value="OppC_N"/>
    <property type="match status" value="1"/>
</dbReference>
<dbReference type="SUPFAM" id="SSF161098">
    <property type="entry name" value="MetI-like"/>
    <property type="match status" value="1"/>
</dbReference>
<keyword evidence="15" id="KW-1185">Reference proteome</keyword>
<gene>
    <name evidence="14" type="ORF">THTE_4157</name>
</gene>
<comment type="similarity">
    <text evidence="10">Belongs to the binding-protein-dependent transport system permease family. OppBC subfamily.</text>
</comment>
<keyword evidence="5 12" id="KW-0812">Transmembrane</keyword>
<evidence type="ECO:0000313" key="14">
    <source>
        <dbReference type="EMBL" id="ASV76758.1"/>
    </source>
</evidence>
<feature type="transmembrane region" description="Helical" evidence="12">
    <location>
        <begin position="225"/>
        <end position="243"/>
    </location>
</feature>
<evidence type="ECO:0000313" key="15">
    <source>
        <dbReference type="Proteomes" id="UP000215086"/>
    </source>
</evidence>
<dbReference type="Pfam" id="PF00528">
    <property type="entry name" value="BPD_transp_1"/>
    <property type="match status" value="1"/>
</dbReference>
<evidence type="ECO:0000256" key="5">
    <source>
        <dbReference type="ARBA" id="ARBA00022692"/>
    </source>
</evidence>
<keyword evidence="2 12" id="KW-0813">Transport</keyword>
<dbReference type="EMBL" id="CP018477">
    <property type="protein sequence ID" value="ASV76758.1"/>
    <property type="molecule type" value="Genomic_DNA"/>
</dbReference>
<dbReference type="AlphaFoldDB" id="A0A286RLB8"/>
<dbReference type="PANTHER" id="PTHR43386:SF2">
    <property type="entry name" value="OLIGOPEPTIDE TRANSPORT SYSTEM PERMEASE PROTEIN OPPC"/>
    <property type="match status" value="1"/>
</dbReference>
<dbReference type="GO" id="GO:0055085">
    <property type="term" value="P:transmembrane transport"/>
    <property type="evidence" value="ECO:0007669"/>
    <property type="project" value="InterPro"/>
</dbReference>
<dbReference type="GO" id="GO:0005886">
    <property type="term" value="C:plasma membrane"/>
    <property type="evidence" value="ECO:0007669"/>
    <property type="project" value="UniProtKB-SubCell"/>
</dbReference>
<dbReference type="InterPro" id="IPR050366">
    <property type="entry name" value="BP-dependent_transpt_permease"/>
</dbReference>
<reference evidence="14 15" key="1">
    <citation type="journal article" name="Front. Microbiol.">
        <title>Sugar Metabolism of the First Thermophilic Planctomycete Thermogutta terrifontis: Comparative Genomic and Transcriptomic Approaches.</title>
        <authorList>
            <person name="Elcheninov A.G."/>
            <person name="Menzel P."/>
            <person name="Gudbergsdottir S.R."/>
            <person name="Slesarev A.I."/>
            <person name="Kadnikov V.V."/>
            <person name="Krogh A."/>
            <person name="Bonch-Osmolovskaya E.A."/>
            <person name="Peng X."/>
            <person name="Kublanov I.V."/>
        </authorList>
    </citation>
    <scope>NUCLEOTIDE SEQUENCE [LARGE SCALE GENOMIC DNA]</scope>
    <source>
        <strain evidence="14 15">R1</strain>
    </source>
</reference>
<evidence type="ECO:0000256" key="11">
    <source>
        <dbReference type="ARBA" id="ARBA00072251"/>
    </source>
</evidence>
<dbReference type="PROSITE" id="PS50928">
    <property type="entry name" value="ABC_TM1"/>
    <property type="match status" value="1"/>
</dbReference>
<evidence type="ECO:0000256" key="4">
    <source>
        <dbReference type="ARBA" id="ARBA00022519"/>
    </source>
</evidence>
<proteinExistence type="inferred from homology"/>
<feature type="transmembrane region" description="Helical" evidence="12">
    <location>
        <begin position="194"/>
        <end position="213"/>
    </location>
</feature>
<feature type="transmembrane region" description="Helical" evidence="12">
    <location>
        <begin position="287"/>
        <end position="312"/>
    </location>
</feature>
<evidence type="ECO:0000256" key="3">
    <source>
        <dbReference type="ARBA" id="ARBA00022475"/>
    </source>
</evidence>
<evidence type="ECO:0000256" key="12">
    <source>
        <dbReference type="RuleBase" id="RU363032"/>
    </source>
</evidence>
<dbReference type="GO" id="GO:0015031">
    <property type="term" value="P:protein transport"/>
    <property type="evidence" value="ECO:0007669"/>
    <property type="project" value="UniProtKB-KW"/>
</dbReference>
<feature type="domain" description="ABC transmembrane type-1" evidence="13">
    <location>
        <begin position="152"/>
        <end position="358"/>
    </location>
</feature>
<evidence type="ECO:0000256" key="10">
    <source>
        <dbReference type="ARBA" id="ARBA00024202"/>
    </source>
</evidence>
<dbReference type="InterPro" id="IPR035906">
    <property type="entry name" value="MetI-like_sf"/>
</dbReference>
<feature type="transmembrane region" description="Helical" evidence="12">
    <location>
        <begin position="156"/>
        <end position="182"/>
    </location>
</feature>
<feature type="transmembrane region" description="Helical" evidence="12">
    <location>
        <begin position="335"/>
        <end position="358"/>
    </location>
</feature>
<keyword evidence="3" id="KW-1003">Cell membrane</keyword>
<name>A0A286RLB8_9BACT</name>
<dbReference type="Proteomes" id="UP000215086">
    <property type="component" value="Chromosome"/>
</dbReference>
<evidence type="ECO:0000256" key="8">
    <source>
        <dbReference type="ARBA" id="ARBA00022989"/>
    </source>
</evidence>